<keyword evidence="2" id="KW-0808">Transferase</keyword>
<accession>A0A2T5IB51</accession>
<dbReference type="EMBL" id="QAOK01000012">
    <property type="protein sequence ID" value="PTQ81047.1"/>
    <property type="molecule type" value="Genomic_DNA"/>
</dbReference>
<dbReference type="CDD" id="cd02440">
    <property type="entry name" value="AdoMet_MTases"/>
    <property type="match status" value="1"/>
</dbReference>
<comment type="caution">
    <text evidence="2">The sequence shown here is derived from an EMBL/GenBank/DDBJ whole genome shotgun (WGS) entry which is preliminary data.</text>
</comment>
<dbReference type="Gene3D" id="3.40.50.150">
    <property type="entry name" value="Vaccinia Virus protein VP39"/>
    <property type="match status" value="1"/>
</dbReference>
<name>A0A2T5IB51_9PROT</name>
<dbReference type="RefSeq" id="WP_107762248.1">
    <property type="nucleotide sequence ID" value="NZ_QAOK01000012.1"/>
</dbReference>
<dbReference type="InterPro" id="IPR013216">
    <property type="entry name" value="Methyltransf_11"/>
</dbReference>
<gene>
    <name evidence="2" type="ORF">C8R21_11293</name>
</gene>
<dbReference type="Pfam" id="PF08241">
    <property type="entry name" value="Methyltransf_11"/>
    <property type="match status" value="1"/>
</dbReference>
<sequence>MNHLSALEFSPSLEREVELIEHYIAQQVTTEDPIWILEAGCGQRWTLRLDGIRYFLTGVDSDPHALDIRKNIRQDLDQAVVGDLRTVRLDPGKFDVIYSSFVLEHIQGAEGVLESFVRWLKPGG</sequence>
<dbReference type="InterPro" id="IPR029063">
    <property type="entry name" value="SAM-dependent_MTases_sf"/>
</dbReference>
<evidence type="ECO:0000313" key="3">
    <source>
        <dbReference type="Proteomes" id="UP000244152"/>
    </source>
</evidence>
<dbReference type="Proteomes" id="UP000244152">
    <property type="component" value="Unassembled WGS sequence"/>
</dbReference>
<dbReference type="AlphaFoldDB" id="A0A2T5IB51"/>
<organism evidence="2 3">
    <name type="scientific">Nitrosospira multiformis</name>
    <dbReference type="NCBI Taxonomy" id="1231"/>
    <lineage>
        <taxon>Bacteria</taxon>
        <taxon>Pseudomonadati</taxon>
        <taxon>Pseudomonadota</taxon>
        <taxon>Betaproteobacteria</taxon>
        <taxon>Nitrosomonadales</taxon>
        <taxon>Nitrosomonadaceae</taxon>
        <taxon>Nitrosospira</taxon>
    </lineage>
</organism>
<reference evidence="2 3" key="1">
    <citation type="submission" date="2018-04" db="EMBL/GenBank/DDBJ databases">
        <title>Active sludge and wastewater microbial communities from Klosterneuburg, Austria.</title>
        <authorList>
            <person name="Wagner M."/>
        </authorList>
    </citation>
    <scope>NUCLEOTIDE SEQUENCE [LARGE SCALE GENOMIC DNA]</scope>
    <source>
        <strain evidence="2 3">Nl12</strain>
    </source>
</reference>
<keyword evidence="2" id="KW-0489">Methyltransferase</keyword>
<evidence type="ECO:0000259" key="1">
    <source>
        <dbReference type="Pfam" id="PF08241"/>
    </source>
</evidence>
<proteinExistence type="predicted"/>
<feature type="domain" description="Methyltransferase type 11" evidence="1">
    <location>
        <begin position="37"/>
        <end position="124"/>
    </location>
</feature>
<evidence type="ECO:0000313" key="2">
    <source>
        <dbReference type="EMBL" id="PTQ81047.1"/>
    </source>
</evidence>
<dbReference type="SUPFAM" id="SSF53335">
    <property type="entry name" value="S-adenosyl-L-methionine-dependent methyltransferases"/>
    <property type="match status" value="1"/>
</dbReference>
<dbReference type="GO" id="GO:0008757">
    <property type="term" value="F:S-adenosylmethionine-dependent methyltransferase activity"/>
    <property type="evidence" value="ECO:0007669"/>
    <property type="project" value="InterPro"/>
</dbReference>
<protein>
    <submittedName>
        <fullName evidence="2">Methyltransferase family protein</fullName>
    </submittedName>
</protein>
<dbReference type="GO" id="GO:0032259">
    <property type="term" value="P:methylation"/>
    <property type="evidence" value="ECO:0007669"/>
    <property type="project" value="UniProtKB-KW"/>
</dbReference>